<evidence type="ECO:0000256" key="3">
    <source>
        <dbReference type="ARBA" id="ARBA00020629"/>
    </source>
</evidence>
<evidence type="ECO:0000256" key="2">
    <source>
        <dbReference type="ARBA" id="ARBA00009626"/>
    </source>
</evidence>
<accession>A0AAW0YTU8</accession>
<evidence type="ECO:0000256" key="7">
    <source>
        <dbReference type="ARBA" id="ARBA00031257"/>
    </source>
</evidence>
<keyword evidence="5 8" id="KW-0804">Transcription</keyword>
<dbReference type="GO" id="GO:0003712">
    <property type="term" value="F:transcription coregulator activity"/>
    <property type="evidence" value="ECO:0007669"/>
    <property type="project" value="InterPro"/>
</dbReference>
<evidence type="ECO:0000256" key="9">
    <source>
        <dbReference type="SAM" id="Coils"/>
    </source>
</evidence>
<evidence type="ECO:0000313" key="11">
    <source>
        <dbReference type="EMBL" id="KAK8844058.1"/>
    </source>
</evidence>
<comment type="subunit">
    <text evidence="8">Component of the Mediator complex.</text>
</comment>
<feature type="compositionally biased region" description="Basic and acidic residues" evidence="10">
    <location>
        <begin position="212"/>
        <end position="231"/>
    </location>
</feature>
<dbReference type="InterPro" id="IPR019258">
    <property type="entry name" value="Mediator_Med4"/>
</dbReference>
<dbReference type="GO" id="GO:0016592">
    <property type="term" value="C:mediator complex"/>
    <property type="evidence" value="ECO:0007669"/>
    <property type="project" value="InterPro"/>
</dbReference>
<keyword evidence="12" id="KW-1185">Reference proteome</keyword>
<evidence type="ECO:0000313" key="12">
    <source>
        <dbReference type="Proteomes" id="UP001388673"/>
    </source>
</evidence>
<reference evidence="11 12" key="1">
    <citation type="journal article" date="2024" name="bioRxiv">
        <title>Comparative genomics of Cryptococcus and Kwoniella reveals pathogenesis evolution and contrasting karyotype dynamics via intercentromeric recombination or chromosome fusion.</title>
        <authorList>
            <person name="Coelho M.A."/>
            <person name="David-Palma M."/>
            <person name="Shea T."/>
            <person name="Bowers K."/>
            <person name="McGinley-Smith S."/>
            <person name="Mohammad A.W."/>
            <person name="Gnirke A."/>
            <person name="Yurkov A.M."/>
            <person name="Nowrousian M."/>
            <person name="Sun S."/>
            <person name="Cuomo C.A."/>
            <person name="Heitman J."/>
        </authorList>
    </citation>
    <scope>NUCLEOTIDE SEQUENCE [LARGE SCALE GENOMIC DNA]</scope>
    <source>
        <strain evidence="11 12">CBS 13917</strain>
    </source>
</reference>
<comment type="similarity">
    <text evidence="2 8">Belongs to the Mediator complex subunit 4 family.</text>
</comment>
<feature type="coiled-coil region" evidence="9">
    <location>
        <begin position="91"/>
        <end position="118"/>
    </location>
</feature>
<dbReference type="Proteomes" id="UP001388673">
    <property type="component" value="Unassembled WGS sequence"/>
</dbReference>
<keyword evidence="6 8" id="KW-0539">Nucleus</keyword>
<keyword evidence="4 8" id="KW-0805">Transcription regulation</keyword>
<evidence type="ECO:0000256" key="1">
    <source>
        <dbReference type="ARBA" id="ARBA00004123"/>
    </source>
</evidence>
<comment type="caution">
    <text evidence="11">The sequence shown here is derived from an EMBL/GenBank/DDBJ whole genome shotgun (WGS) entry which is preliminary data.</text>
</comment>
<sequence length="248" mass="27430">MTNPAPPLPSVSSSPPIRLSLLQNLSTQSLLLSQLFTLLASPPAPNTSSSTISSPVPQQISQLYAALELSTLDLSNLVREAYAHQEEWRALMEQKAEVERLEQRVRGLVRGLEKGREEMEGMVQSGREVLNDIERSEQHPIPAKTLLSHAQALARHSSAPVSSLLAPIDKAQCTPWPTEMNMRQGLLFQLEGSMSGMGEKGIVGDEGAAVPPKEERREEVIQHEEPRRRYDPNAVFHLELNSDDSDDD</sequence>
<dbReference type="Pfam" id="PF10018">
    <property type="entry name" value="Med4"/>
    <property type="match status" value="1"/>
</dbReference>
<dbReference type="GO" id="GO:0070847">
    <property type="term" value="C:core mediator complex"/>
    <property type="evidence" value="ECO:0007669"/>
    <property type="project" value="TreeGrafter"/>
</dbReference>
<dbReference type="PANTHER" id="PTHR13208:SF2">
    <property type="entry name" value="MEDIATOR OF RNA POLYMERASE II TRANSCRIPTION SUBUNIT 4"/>
    <property type="match status" value="1"/>
</dbReference>
<name>A0AAW0YTU8_9TREE</name>
<dbReference type="GO" id="GO:0006357">
    <property type="term" value="P:regulation of transcription by RNA polymerase II"/>
    <property type="evidence" value="ECO:0007669"/>
    <property type="project" value="InterPro"/>
</dbReference>
<dbReference type="AlphaFoldDB" id="A0AAW0YTU8"/>
<dbReference type="PANTHER" id="PTHR13208">
    <property type="entry name" value="MEDIATOR OF RNA POLYMERASE II TRANSCRIPTION SUBUNIT 4"/>
    <property type="match status" value="1"/>
</dbReference>
<protein>
    <recommendedName>
        <fullName evidence="3 8">Mediator of RNA polymerase II transcription subunit 4</fullName>
    </recommendedName>
    <alternativeName>
        <fullName evidence="7 8">Mediator complex subunit 4</fullName>
    </alternativeName>
</protein>
<organism evidence="11 12">
    <name type="scientific">Kwoniella newhampshirensis</name>
    <dbReference type="NCBI Taxonomy" id="1651941"/>
    <lineage>
        <taxon>Eukaryota</taxon>
        <taxon>Fungi</taxon>
        <taxon>Dikarya</taxon>
        <taxon>Basidiomycota</taxon>
        <taxon>Agaricomycotina</taxon>
        <taxon>Tremellomycetes</taxon>
        <taxon>Tremellales</taxon>
        <taxon>Cryptococcaceae</taxon>
        <taxon>Kwoniella</taxon>
    </lineage>
</organism>
<keyword evidence="9" id="KW-0175">Coiled coil</keyword>
<proteinExistence type="inferred from homology"/>
<dbReference type="EMBL" id="JBCAWK010000014">
    <property type="protein sequence ID" value="KAK8844058.1"/>
    <property type="molecule type" value="Genomic_DNA"/>
</dbReference>
<comment type="function">
    <text evidence="8">Component of the Mediator complex, a coactivator involved in the regulated transcription of nearly all RNA polymerase II-dependent genes. Mediator functions as a bridge to convey information from gene-specific regulatory proteins to the basal RNA polymerase II transcription machinery. Mediator is recruited to promoters by direct interactions with regulatory proteins and serves as a scaffold for the assembly of a functional preinitiation complex with RNA polymerase II and the general transcription factors.</text>
</comment>
<evidence type="ECO:0000256" key="4">
    <source>
        <dbReference type="ARBA" id="ARBA00023015"/>
    </source>
</evidence>
<evidence type="ECO:0000256" key="5">
    <source>
        <dbReference type="ARBA" id="ARBA00023163"/>
    </source>
</evidence>
<keyword evidence="8" id="KW-0010">Activator</keyword>
<gene>
    <name evidence="8" type="primary">MED4</name>
    <name evidence="11" type="ORF">IAR55_006852</name>
</gene>
<evidence type="ECO:0000256" key="8">
    <source>
        <dbReference type="RuleBase" id="RU364141"/>
    </source>
</evidence>
<comment type="subcellular location">
    <subcellularLocation>
        <location evidence="1 8">Nucleus</location>
    </subcellularLocation>
</comment>
<evidence type="ECO:0000256" key="10">
    <source>
        <dbReference type="SAM" id="MobiDB-lite"/>
    </source>
</evidence>
<evidence type="ECO:0000256" key="6">
    <source>
        <dbReference type="ARBA" id="ARBA00023242"/>
    </source>
</evidence>
<feature type="region of interest" description="Disordered" evidence="10">
    <location>
        <begin position="203"/>
        <end position="248"/>
    </location>
</feature>